<dbReference type="InterPro" id="IPR037027">
    <property type="entry name" value="YqgF/RNaseH-like_dom_sf"/>
</dbReference>
<evidence type="ECO:0000256" key="2">
    <source>
        <dbReference type="ARBA" id="ARBA00022517"/>
    </source>
</evidence>
<dbReference type="EC" id="3.1.-.-" evidence="5"/>
<feature type="domain" description="YqgF/RNase H-like" evidence="7">
    <location>
        <begin position="14"/>
        <end position="120"/>
    </location>
</feature>
<dbReference type="Proteomes" id="UP000199077">
    <property type="component" value="Chromosome I"/>
</dbReference>
<dbReference type="GO" id="GO:0016788">
    <property type="term" value="F:hydrolase activity, acting on ester bonds"/>
    <property type="evidence" value="ECO:0007669"/>
    <property type="project" value="UniProtKB-UniRule"/>
</dbReference>
<dbReference type="SUPFAM" id="SSF53098">
    <property type="entry name" value="Ribonuclease H-like"/>
    <property type="match status" value="1"/>
</dbReference>
<feature type="compositionally biased region" description="Basic residues" evidence="6">
    <location>
        <begin position="168"/>
        <end position="179"/>
    </location>
</feature>
<reference evidence="9" key="1">
    <citation type="submission" date="2016-10" db="EMBL/GenBank/DDBJ databases">
        <authorList>
            <person name="Varghese N."/>
            <person name="Submissions S."/>
        </authorList>
    </citation>
    <scope>NUCLEOTIDE SEQUENCE [LARGE SCALE GENOMIC DNA]</scope>
    <source>
        <strain evidence="9">DSM 22329</strain>
    </source>
</reference>
<protein>
    <recommendedName>
        <fullName evidence="5">Putative pre-16S rRNA nuclease</fullName>
        <ecNumber evidence="5">3.1.-.-</ecNumber>
    </recommendedName>
</protein>
<evidence type="ECO:0000259" key="7">
    <source>
        <dbReference type="SMART" id="SM00732"/>
    </source>
</evidence>
<sequence length="179" mass="18844">MNQPTSASMPTRPGRRVGIDVGSVRVGVAASDPAALLATPVVTVSRDADPTAPHPTDLDEIAAVVAELEAVEVVVGLPRTLAGDEGAAAEAARTYAGRLSERIAPVPVRLVDERLTTVDAHRNLRASGVEGRRQRSVVDQAAAVLILQTALDAERSSGRPPGELVRTGGRKPRTKDRRR</sequence>
<dbReference type="GO" id="GO:0005829">
    <property type="term" value="C:cytosol"/>
    <property type="evidence" value="ECO:0007669"/>
    <property type="project" value="TreeGrafter"/>
</dbReference>
<dbReference type="SMART" id="SM00732">
    <property type="entry name" value="YqgFc"/>
    <property type="match status" value="1"/>
</dbReference>
<evidence type="ECO:0000313" key="8">
    <source>
        <dbReference type="EMBL" id="SDP05779.1"/>
    </source>
</evidence>
<dbReference type="PANTHER" id="PTHR33317:SF4">
    <property type="entry name" value="POLYNUCLEOTIDYL TRANSFERASE, RIBONUCLEASE H-LIKE SUPERFAMILY PROTEIN"/>
    <property type="match status" value="1"/>
</dbReference>
<dbReference type="NCBIfam" id="TIGR00250">
    <property type="entry name" value="RNAse_H_YqgF"/>
    <property type="match status" value="1"/>
</dbReference>
<keyword evidence="1 5" id="KW-0963">Cytoplasm</keyword>
<dbReference type="Gene3D" id="3.30.420.140">
    <property type="entry name" value="YqgF/RNase H-like domain"/>
    <property type="match status" value="1"/>
</dbReference>
<evidence type="ECO:0000313" key="9">
    <source>
        <dbReference type="Proteomes" id="UP000199077"/>
    </source>
</evidence>
<keyword evidence="4 5" id="KW-0378">Hydrolase</keyword>
<comment type="function">
    <text evidence="5">Could be a nuclease involved in processing of the 5'-end of pre-16S rRNA.</text>
</comment>
<dbReference type="InterPro" id="IPR012337">
    <property type="entry name" value="RNaseH-like_sf"/>
</dbReference>
<keyword evidence="9" id="KW-1185">Reference proteome</keyword>
<dbReference type="Pfam" id="PF03652">
    <property type="entry name" value="RuvX"/>
    <property type="match status" value="1"/>
</dbReference>
<proteinExistence type="inferred from homology"/>
<evidence type="ECO:0000256" key="5">
    <source>
        <dbReference type="HAMAP-Rule" id="MF_00651"/>
    </source>
</evidence>
<name>A0A1H0PME2_9MICO</name>
<dbReference type="STRING" id="443156.SAMN04489867_1301"/>
<dbReference type="GO" id="GO:0004518">
    <property type="term" value="F:nuclease activity"/>
    <property type="evidence" value="ECO:0007669"/>
    <property type="project" value="UniProtKB-KW"/>
</dbReference>
<dbReference type="GO" id="GO:0000967">
    <property type="term" value="P:rRNA 5'-end processing"/>
    <property type="evidence" value="ECO:0007669"/>
    <property type="project" value="UniProtKB-UniRule"/>
</dbReference>
<keyword evidence="2 5" id="KW-0690">Ribosome biogenesis</keyword>
<comment type="similarity">
    <text evidence="5">Belongs to the YqgF HJR family.</text>
</comment>
<dbReference type="CDD" id="cd16964">
    <property type="entry name" value="YqgF"/>
    <property type="match status" value="1"/>
</dbReference>
<feature type="region of interest" description="Disordered" evidence="6">
    <location>
        <begin position="151"/>
        <end position="179"/>
    </location>
</feature>
<gene>
    <name evidence="8" type="ORF">SAMN04489867_1301</name>
</gene>
<keyword evidence="3 5" id="KW-0540">Nuclease</keyword>
<organism evidence="8 9">
    <name type="scientific">Pedococcus dokdonensis</name>
    <dbReference type="NCBI Taxonomy" id="443156"/>
    <lineage>
        <taxon>Bacteria</taxon>
        <taxon>Bacillati</taxon>
        <taxon>Actinomycetota</taxon>
        <taxon>Actinomycetes</taxon>
        <taxon>Micrococcales</taxon>
        <taxon>Intrasporangiaceae</taxon>
        <taxon>Pedococcus</taxon>
    </lineage>
</organism>
<evidence type="ECO:0000256" key="3">
    <source>
        <dbReference type="ARBA" id="ARBA00022722"/>
    </source>
</evidence>
<evidence type="ECO:0000256" key="1">
    <source>
        <dbReference type="ARBA" id="ARBA00022490"/>
    </source>
</evidence>
<dbReference type="HAMAP" id="MF_00651">
    <property type="entry name" value="Nuclease_YqgF"/>
    <property type="match status" value="1"/>
</dbReference>
<dbReference type="EMBL" id="LT629711">
    <property type="protein sequence ID" value="SDP05779.1"/>
    <property type="molecule type" value="Genomic_DNA"/>
</dbReference>
<accession>A0A1H0PME2</accession>
<dbReference type="InterPro" id="IPR006641">
    <property type="entry name" value="YqgF/RNaseH-like_dom"/>
</dbReference>
<evidence type="ECO:0000256" key="6">
    <source>
        <dbReference type="SAM" id="MobiDB-lite"/>
    </source>
</evidence>
<evidence type="ECO:0000256" key="4">
    <source>
        <dbReference type="ARBA" id="ARBA00022801"/>
    </source>
</evidence>
<dbReference type="PANTHER" id="PTHR33317">
    <property type="entry name" value="POLYNUCLEOTIDYL TRANSFERASE, RIBONUCLEASE H-LIKE SUPERFAMILY PROTEIN"/>
    <property type="match status" value="1"/>
</dbReference>
<dbReference type="InterPro" id="IPR005227">
    <property type="entry name" value="YqgF"/>
</dbReference>
<comment type="subcellular location">
    <subcellularLocation>
        <location evidence="5">Cytoplasm</location>
    </subcellularLocation>
</comment>
<dbReference type="AlphaFoldDB" id="A0A1H0PME2"/>